<proteinExistence type="predicted"/>
<dbReference type="Gene3D" id="3.40.1190.20">
    <property type="match status" value="1"/>
</dbReference>
<evidence type="ECO:0000259" key="2">
    <source>
        <dbReference type="Pfam" id="PF00294"/>
    </source>
</evidence>
<evidence type="ECO:0000256" key="1">
    <source>
        <dbReference type="SAM" id="MobiDB-lite"/>
    </source>
</evidence>
<feature type="non-terminal residue" evidence="3">
    <location>
        <position position="387"/>
    </location>
</feature>
<dbReference type="AlphaFoldDB" id="A0A433Q226"/>
<keyword evidence="3" id="KW-0418">Kinase</keyword>
<comment type="caution">
    <text evidence="3">The sequence shown here is derived from an EMBL/GenBank/DDBJ whole genome shotgun (WGS) entry which is preliminary data.</text>
</comment>
<dbReference type="InterPro" id="IPR052562">
    <property type="entry name" value="Ketohexokinase-related"/>
</dbReference>
<feature type="domain" description="Carbohydrate kinase PfkB" evidence="2">
    <location>
        <begin position="29"/>
        <end position="150"/>
    </location>
</feature>
<sequence>MVKAQTSNRHSLSTPPPSAVSKGSPVTNNILVVGAIYQDTILHVNGFPDEDEKRRAEKIEVRRGGNAGNTVEVLAQFPRITTWLMSSLGNKKVSSDLEIHGVKTSTCVFRKKAVNPSSYIIHNKQNGSRTIISYNDTDDITIDEFKKKIEYASITKTISFADTSATFNWIHFEGRNVENVAKMIDWIDAKASGEGWRGSLTISVEFEKPDREGLDSLLHKVDILFGIEAIAFCTWGSSGASLFTLTTKEIVHASALPVHQVIDGVGAGDTFIAGIIYTLCRSFTPLNALKFASELASRKVAQNGFHGLAENMLKVWDAAVGSNSNGGAAFSGSSAIAAAQANAGDMRLRMELASNVSVGAVGGRNGNNLAREVQVGEFTLEVAAGVA</sequence>
<feature type="compositionally biased region" description="Polar residues" evidence="1">
    <location>
        <begin position="1"/>
        <end position="13"/>
    </location>
</feature>
<dbReference type="EMBL" id="RBNJ01018227">
    <property type="protein sequence ID" value="RUS23869.1"/>
    <property type="molecule type" value="Genomic_DNA"/>
</dbReference>
<dbReference type="SUPFAM" id="SSF53613">
    <property type="entry name" value="Ribokinase-like"/>
    <property type="match status" value="1"/>
</dbReference>
<dbReference type="InterPro" id="IPR011611">
    <property type="entry name" value="PfkB_dom"/>
</dbReference>
<dbReference type="GO" id="GO:0016301">
    <property type="term" value="F:kinase activity"/>
    <property type="evidence" value="ECO:0007669"/>
    <property type="project" value="UniProtKB-KW"/>
</dbReference>
<dbReference type="PANTHER" id="PTHR42774">
    <property type="entry name" value="PHOSPHOTRANSFERASE SYSTEM TRANSPORT PROTEIN"/>
    <property type="match status" value="1"/>
</dbReference>
<protein>
    <submittedName>
        <fullName evidence="3">Ribokinase-like protein</fullName>
    </submittedName>
</protein>
<dbReference type="Pfam" id="PF00294">
    <property type="entry name" value="PfkB"/>
    <property type="match status" value="2"/>
</dbReference>
<dbReference type="PANTHER" id="PTHR42774:SF3">
    <property type="entry name" value="KETOHEXOKINASE"/>
    <property type="match status" value="1"/>
</dbReference>
<keyword evidence="3" id="KW-0808">Transferase</keyword>
<evidence type="ECO:0000313" key="4">
    <source>
        <dbReference type="Proteomes" id="UP000274822"/>
    </source>
</evidence>
<feature type="region of interest" description="Disordered" evidence="1">
    <location>
        <begin position="1"/>
        <end position="24"/>
    </location>
</feature>
<reference evidence="3 4" key="1">
    <citation type="journal article" date="2018" name="New Phytol.">
        <title>Phylogenomics of Endogonaceae and evolution of mycorrhizas within Mucoromycota.</title>
        <authorList>
            <person name="Chang Y."/>
            <person name="Desiro A."/>
            <person name="Na H."/>
            <person name="Sandor L."/>
            <person name="Lipzen A."/>
            <person name="Clum A."/>
            <person name="Barry K."/>
            <person name="Grigoriev I.V."/>
            <person name="Martin F.M."/>
            <person name="Stajich J.E."/>
            <person name="Smith M.E."/>
            <person name="Bonito G."/>
            <person name="Spatafora J.W."/>
        </authorList>
    </citation>
    <scope>NUCLEOTIDE SEQUENCE [LARGE SCALE GENOMIC DNA]</scope>
    <source>
        <strain evidence="3 4">AD002</strain>
    </source>
</reference>
<dbReference type="Proteomes" id="UP000274822">
    <property type="component" value="Unassembled WGS sequence"/>
</dbReference>
<gene>
    <name evidence="3" type="ORF">BC938DRAFT_474480</name>
</gene>
<feature type="domain" description="Carbohydrate kinase PfkB" evidence="2">
    <location>
        <begin position="227"/>
        <end position="304"/>
    </location>
</feature>
<keyword evidence="4" id="KW-1185">Reference proteome</keyword>
<evidence type="ECO:0000313" key="3">
    <source>
        <dbReference type="EMBL" id="RUS23869.1"/>
    </source>
</evidence>
<dbReference type="InterPro" id="IPR029056">
    <property type="entry name" value="Ribokinase-like"/>
</dbReference>
<organism evidence="3 4">
    <name type="scientific">Jimgerdemannia flammicorona</name>
    <dbReference type="NCBI Taxonomy" id="994334"/>
    <lineage>
        <taxon>Eukaryota</taxon>
        <taxon>Fungi</taxon>
        <taxon>Fungi incertae sedis</taxon>
        <taxon>Mucoromycota</taxon>
        <taxon>Mucoromycotina</taxon>
        <taxon>Endogonomycetes</taxon>
        <taxon>Endogonales</taxon>
        <taxon>Endogonaceae</taxon>
        <taxon>Jimgerdemannia</taxon>
    </lineage>
</organism>
<accession>A0A433Q226</accession>
<name>A0A433Q226_9FUNG</name>